<feature type="region of interest" description="Disordered" evidence="2">
    <location>
        <begin position="610"/>
        <end position="647"/>
    </location>
</feature>
<dbReference type="InterPro" id="IPR004252">
    <property type="entry name" value="Probable_transposase_24"/>
</dbReference>
<evidence type="ECO:0000259" key="4">
    <source>
        <dbReference type="Pfam" id="PF23548"/>
    </source>
</evidence>
<dbReference type="PANTHER" id="PTHR33144">
    <property type="entry name" value="OS10G0409366 PROTEIN-RELATED"/>
    <property type="match status" value="1"/>
</dbReference>
<dbReference type="Pfam" id="PF23548">
    <property type="entry name" value="Zn_ribbon_FGT1_2"/>
    <property type="match status" value="1"/>
</dbReference>
<dbReference type="Proteomes" id="UP000623129">
    <property type="component" value="Unassembled WGS sequence"/>
</dbReference>
<dbReference type="InterPro" id="IPR057024">
    <property type="entry name" value="Znr_FGT1_1"/>
</dbReference>
<keyword evidence="6" id="KW-1185">Reference proteome</keyword>
<evidence type="ECO:0000256" key="2">
    <source>
        <dbReference type="SAM" id="MobiDB-lite"/>
    </source>
</evidence>
<feature type="region of interest" description="Disordered" evidence="2">
    <location>
        <begin position="264"/>
        <end position="371"/>
    </location>
</feature>
<proteinExistence type="predicted"/>
<evidence type="ECO:0000313" key="5">
    <source>
        <dbReference type="EMBL" id="KAF3325765.1"/>
    </source>
</evidence>
<dbReference type="InterPro" id="IPR057025">
    <property type="entry name" value="Znr_FGT1_2"/>
</dbReference>
<feature type="compositionally biased region" description="Acidic residues" evidence="2">
    <location>
        <begin position="455"/>
        <end position="465"/>
    </location>
</feature>
<evidence type="ECO:0000256" key="1">
    <source>
        <dbReference type="SAM" id="Coils"/>
    </source>
</evidence>
<dbReference type="AlphaFoldDB" id="A0A833QFP4"/>
<protein>
    <submittedName>
        <fullName evidence="5">Plant transposase (Ptta/En/Spm family)</fullName>
    </submittedName>
</protein>
<accession>A0A833QFP4</accession>
<dbReference type="Pfam" id="PF03004">
    <property type="entry name" value="Transposase_24"/>
    <property type="match status" value="1"/>
</dbReference>
<feature type="domain" description="FORGETTER1 second zinc ribbon" evidence="4">
    <location>
        <begin position="74"/>
        <end position="108"/>
    </location>
</feature>
<name>A0A833QFP4_9POAL</name>
<feature type="compositionally biased region" description="Polar residues" evidence="2">
    <location>
        <begin position="426"/>
        <end position="438"/>
    </location>
</feature>
<evidence type="ECO:0000313" key="6">
    <source>
        <dbReference type="Proteomes" id="UP000623129"/>
    </source>
</evidence>
<evidence type="ECO:0000259" key="3">
    <source>
        <dbReference type="Pfam" id="PF23547"/>
    </source>
</evidence>
<dbReference type="PANTHER" id="PTHR33144:SF46">
    <property type="entry name" value="OS04G0610000 PROTEIN"/>
    <property type="match status" value="1"/>
</dbReference>
<sequence>MAFMASQPPPPVPNPPLPLEVRCLGCGETLEVEPGLTEFVCPDCHTPQALPPELMPRKRKALPLIRSVDSRKVVQLPCGSCSVLLNVPCGLSRFVCPTCGVELAVDQEKLKAYLDGFSVAGATPVGVTPVIPCAVRLPHLEDVEPQIQMNGITHISRAPVPFTVNVGQIDPIASPVAVSASAHVNHKQSGKNDTDFTSPITRSGKYKHPFHNYSCFPVCSDQYKHASCSCNCPLVCSDQHKLLPHKDTSPLCVTAEEDRVPSRSILPSVNVEQVEEEVAPTPPPTLASTSKRSKQGEQQLMVFTTSSPPDDPEPSLRRSKRLAKSPAIHSTRNNASKNKEKKQKQAASSSGQSQPGQGEHNDSQPEPQDIGRHLYSMDFGQLLDSCHQHADMHIHPSSGLHPHVDSTSESPLHSHLHDPSPESHMDPSSNLQPNSISDTHLDQSPDHHMEHVDTISDDEGDETYVDEPYSGQSEHESASLQTLSARKGSGATTGRRSRRVRGLTRCIDLWSSSDNDPVEIEFNHLGQPIGIDPVEIDPSKFKVEEFNRKFIMRALGRHWSRWKCSLKQLHYDTHDNNEDRLADINKRIIPAQWPFLVHFWSSEEGQKRSAVGKASRSTMKSLHTTGSKSFARIREEERLKRPNKKEPSREEMFILTHTRKDGTPVDEEAARIIARLREELKKAQESNNTDTHDDILAKVLHEMDNPGLAGGYGLLPSKAVLLGVKEPSGPSSDEKARIIAEARRLADEETKPVREKMEEMEKRHEEMAKRHKEMMEEMDRMRSTMMAMQQSVSAQDNTGPVLLGFGRCTGTQHNSR</sequence>
<feature type="compositionally biased region" description="Low complexity" evidence="2">
    <location>
        <begin position="345"/>
        <end position="358"/>
    </location>
</feature>
<feature type="compositionally biased region" description="Basic and acidic residues" evidence="2">
    <location>
        <begin position="439"/>
        <end position="454"/>
    </location>
</feature>
<feature type="region of interest" description="Disordered" evidence="2">
    <location>
        <begin position="393"/>
        <end position="498"/>
    </location>
</feature>
<feature type="coiled-coil region" evidence="1">
    <location>
        <begin position="666"/>
        <end position="693"/>
    </location>
</feature>
<feature type="compositionally biased region" description="Polar residues" evidence="2">
    <location>
        <begin position="286"/>
        <end position="305"/>
    </location>
</feature>
<feature type="domain" description="FORGETTER1 first zinc ribbon" evidence="3">
    <location>
        <begin position="19"/>
        <end position="53"/>
    </location>
</feature>
<feature type="compositionally biased region" description="Basic and acidic residues" evidence="2">
    <location>
        <begin position="415"/>
        <end position="425"/>
    </location>
</feature>
<keyword evidence="1" id="KW-0175">Coiled coil</keyword>
<dbReference type="OrthoDB" id="772075at2759"/>
<feature type="compositionally biased region" description="Polar residues" evidence="2">
    <location>
        <begin position="615"/>
        <end position="628"/>
    </location>
</feature>
<reference evidence="5" key="1">
    <citation type="submission" date="2020-01" db="EMBL/GenBank/DDBJ databases">
        <title>Genome sequence of Kobresia littledalei, the first chromosome-level genome in the family Cyperaceae.</title>
        <authorList>
            <person name="Qu G."/>
        </authorList>
    </citation>
    <scope>NUCLEOTIDE SEQUENCE</scope>
    <source>
        <strain evidence="5">C.B.Clarke</strain>
        <tissue evidence="5">Leaf</tissue>
    </source>
</reference>
<feature type="compositionally biased region" description="Basic and acidic residues" evidence="2">
    <location>
        <begin position="632"/>
        <end position="647"/>
    </location>
</feature>
<organism evidence="5 6">
    <name type="scientific">Carex littledalei</name>
    <dbReference type="NCBI Taxonomy" id="544730"/>
    <lineage>
        <taxon>Eukaryota</taxon>
        <taxon>Viridiplantae</taxon>
        <taxon>Streptophyta</taxon>
        <taxon>Embryophyta</taxon>
        <taxon>Tracheophyta</taxon>
        <taxon>Spermatophyta</taxon>
        <taxon>Magnoliopsida</taxon>
        <taxon>Liliopsida</taxon>
        <taxon>Poales</taxon>
        <taxon>Cyperaceae</taxon>
        <taxon>Cyperoideae</taxon>
        <taxon>Cariceae</taxon>
        <taxon>Carex</taxon>
        <taxon>Carex subgen. Euthyceras</taxon>
    </lineage>
</organism>
<gene>
    <name evidence="5" type="ORF">FCM35_KLT08845</name>
</gene>
<dbReference type="Pfam" id="PF23547">
    <property type="entry name" value="Zn_ribbon_FGT1_1"/>
    <property type="match status" value="1"/>
</dbReference>
<comment type="caution">
    <text evidence="5">The sequence shown here is derived from an EMBL/GenBank/DDBJ whole genome shotgun (WGS) entry which is preliminary data.</text>
</comment>
<dbReference type="EMBL" id="SWLB01000019">
    <property type="protein sequence ID" value="KAF3325765.1"/>
    <property type="molecule type" value="Genomic_DNA"/>
</dbReference>
<feature type="coiled-coil region" evidence="1">
    <location>
        <begin position="754"/>
        <end position="784"/>
    </location>
</feature>